<reference evidence="1" key="1">
    <citation type="submission" date="2023-03" db="EMBL/GenBank/DDBJ databases">
        <title>Actinoallomurus iriomotensis NBRC 103681.</title>
        <authorList>
            <person name="Ichikawa N."/>
            <person name="Sato H."/>
            <person name="Tonouchi N."/>
        </authorList>
    </citation>
    <scope>NUCLEOTIDE SEQUENCE</scope>
    <source>
        <strain evidence="1">NBRC 103681</strain>
    </source>
</reference>
<dbReference type="EMBL" id="BSTJ01000013">
    <property type="protein sequence ID" value="GLY79979.1"/>
    <property type="molecule type" value="Genomic_DNA"/>
</dbReference>
<protein>
    <submittedName>
        <fullName evidence="1">Uncharacterized protein</fullName>
    </submittedName>
</protein>
<organism evidence="1 2">
    <name type="scientific">Actinoallomurus iriomotensis</name>
    <dbReference type="NCBI Taxonomy" id="478107"/>
    <lineage>
        <taxon>Bacteria</taxon>
        <taxon>Bacillati</taxon>
        <taxon>Actinomycetota</taxon>
        <taxon>Actinomycetes</taxon>
        <taxon>Streptosporangiales</taxon>
        <taxon>Thermomonosporaceae</taxon>
        <taxon>Actinoallomurus</taxon>
    </lineage>
</organism>
<dbReference type="AlphaFoldDB" id="A0A9W6RQZ1"/>
<gene>
    <name evidence="1" type="ORF">Airi01_082460</name>
</gene>
<proteinExistence type="predicted"/>
<name>A0A9W6RQZ1_9ACTN</name>
<comment type="caution">
    <text evidence="1">The sequence shown here is derived from an EMBL/GenBank/DDBJ whole genome shotgun (WGS) entry which is preliminary data.</text>
</comment>
<dbReference type="InterPro" id="IPR053847">
    <property type="entry name" value="DUF6928"/>
</dbReference>
<dbReference type="Proteomes" id="UP001165135">
    <property type="component" value="Unassembled WGS sequence"/>
</dbReference>
<dbReference type="RefSeq" id="WP_285632254.1">
    <property type="nucleotide sequence ID" value="NZ_BSTJ01000013.1"/>
</dbReference>
<accession>A0A9W6RQZ1</accession>
<evidence type="ECO:0000313" key="2">
    <source>
        <dbReference type="Proteomes" id="UP001165135"/>
    </source>
</evidence>
<sequence length="253" mass="27471">MGAKTALLAFSEGDLRPALRGATRAERSEVETPVRRVLPGYAVAPDGDGTLLDWVYPPDDMTYATVLAGAELFCDRRFMLDRPSELPAHLHDAAAGRRIVVHGMHSVVDWLGFGVWEDGELVRSLSLSPDGGVMENIGDPYDFELPFWAGEHPVEPMPGWPDEGPYPLPFHPLDLGEEALRALFGFTVEGAPAPDDIDPHEVHLHGFRVADPSGAEQAVREAAYAEAVRAMGRPRRFTLGPDGAWQEIGADGG</sequence>
<evidence type="ECO:0000313" key="1">
    <source>
        <dbReference type="EMBL" id="GLY79979.1"/>
    </source>
</evidence>
<dbReference type="Pfam" id="PF21997">
    <property type="entry name" value="DUF6928"/>
    <property type="match status" value="1"/>
</dbReference>